<dbReference type="Proteomes" id="UP000075260">
    <property type="component" value="Unassembled WGS sequence"/>
</dbReference>
<feature type="transmembrane region" description="Helical" evidence="8">
    <location>
        <begin position="494"/>
        <end position="515"/>
    </location>
</feature>
<dbReference type="PANTHER" id="PTHR43806:SF11">
    <property type="entry name" value="CEREVISIN-RELATED"/>
    <property type="match status" value="1"/>
</dbReference>
<feature type="transmembrane region" description="Helical" evidence="8">
    <location>
        <begin position="593"/>
        <end position="613"/>
    </location>
</feature>
<comment type="caution">
    <text evidence="10">The sequence shown here is derived from an EMBL/GenBank/DDBJ whole genome shotgun (WGS) entry which is preliminary data.</text>
</comment>
<dbReference type="PROSITE" id="PS00138">
    <property type="entry name" value="SUBTILASE_SER"/>
    <property type="match status" value="1"/>
</dbReference>
<evidence type="ECO:0000256" key="8">
    <source>
        <dbReference type="SAM" id="Phobius"/>
    </source>
</evidence>
<dbReference type="InterPro" id="IPR000209">
    <property type="entry name" value="Peptidase_S8/S53_dom"/>
</dbReference>
<evidence type="ECO:0000256" key="6">
    <source>
        <dbReference type="ARBA" id="ARBA00022825"/>
    </source>
</evidence>
<evidence type="ECO:0000256" key="2">
    <source>
        <dbReference type="ARBA" id="ARBA00011073"/>
    </source>
</evidence>
<dbReference type="GO" id="GO:0004252">
    <property type="term" value="F:serine-type endopeptidase activity"/>
    <property type="evidence" value="ECO:0007669"/>
    <property type="project" value="UniProtKB-UniRule"/>
</dbReference>
<dbReference type="PANTHER" id="PTHR43806">
    <property type="entry name" value="PEPTIDASE S8"/>
    <property type="match status" value="1"/>
</dbReference>
<dbReference type="PRINTS" id="PR00723">
    <property type="entry name" value="SUBTILISIN"/>
</dbReference>
<keyword evidence="8" id="KW-0472">Membrane</keyword>
<sequence length="620" mass="63982">MLAATALVAVSGAARADGTDGRGAGTALAARSPGMLEPRLPRYANPGLPVDAEPSPSGFGVLNEPVATEGEPLYGLASELDETSYDIPGQIVVDARDDLDDSTLAALARDFSLRLFPTALASETRIQIATVEGPVSATLQRLARDPRVEAAEPLARVRASFVANDPLLKDQWHMARVGAERAWDFATGRGVTVAVVDTGIACETHGPFVKAPDLASTECVEGWNFVTKTNHANDDQGHGTHVAGTIAQSTNNGIGAAGLAFHARLMPVKVLNESGWGTTADVADGIRWAADNGAHVINLSLGGPRNSKVLQSAIDHAISRGAVVVAAAGNTGGRVQYPGASDGVIGVSATDANDKIARFSSRGQGVDVAAPGVNVTQQTICNRGRGDCDAPYPAYNGTSMAAPHVAGAAALLVGLGVSDPRAVEDAIRAGARMVDSSADGKLLYGAGVLDAASSVARVTQSHAVVRLVALLLLATWVGRRARKKEANAASPWQVSFLLPALAAGPGLFFFAPWLLSRVDLAVDVLARPIADLDLLIGASVHRWLPLANALIPLGLTSLFFGVKKLRPAIAGLAVGTAAYLTSVVTLGEAAGPLGRLALVVWCAVNAAACLWIARTNLSMR</sequence>
<evidence type="ECO:0000256" key="4">
    <source>
        <dbReference type="ARBA" id="ARBA00022670"/>
    </source>
</evidence>
<dbReference type="PROSITE" id="PS51892">
    <property type="entry name" value="SUBTILASE"/>
    <property type="match status" value="1"/>
</dbReference>
<organism evidence="10 11">
    <name type="scientific">Sorangium cellulosum</name>
    <name type="common">Polyangium cellulosum</name>
    <dbReference type="NCBI Taxonomy" id="56"/>
    <lineage>
        <taxon>Bacteria</taxon>
        <taxon>Pseudomonadati</taxon>
        <taxon>Myxococcota</taxon>
        <taxon>Polyangia</taxon>
        <taxon>Polyangiales</taxon>
        <taxon>Polyangiaceae</taxon>
        <taxon>Sorangium</taxon>
    </lineage>
</organism>
<dbReference type="CDD" id="cd07484">
    <property type="entry name" value="Peptidases_S8_Thermitase_like"/>
    <property type="match status" value="1"/>
</dbReference>
<feature type="transmembrane region" description="Helical" evidence="8">
    <location>
        <begin position="569"/>
        <end position="587"/>
    </location>
</feature>
<dbReference type="SUPFAM" id="SSF52743">
    <property type="entry name" value="Subtilisin-like"/>
    <property type="match status" value="1"/>
</dbReference>
<dbReference type="GO" id="GO:0005576">
    <property type="term" value="C:extracellular region"/>
    <property type="evidence" value="ECO:0007669"/>
    <property type="project" value="UniProtKB-SubCell"/>
</dbReference>
<dbReference type="InterPro" id="IPR015500">
    <property type="entry name" value="Peptidase_S8_subtilisin-rel"/>
</dbReference>
<feature type="transmembrane region" description="Helical" evidence="8">
    <location>
        <begin position="463"/>
        <end position="482"/>
    </location>
</feature>
<keyword evidence="8" id="KW-1133">Transmembrane helix</keyword>
<evidence type="ECO:0000259" key="9">
    <source>
        <dbReference type="Pfam" id="PF00082"/>
    </source>
</evidence>
<feature type="active site" description="Charge relay system" evidence="7">
    <location>
        <position position="399"/>
    </location>
</feature>
<evidence type="ECO:0000313" key="10">
    <source>
        <dbReference type="EMBL" id="KYF62038.1"/>
    </source>
</evidence>
<keyword evidence="5 7" id="KW-0378">Hydrolase</keyword>
<dbReference type="AlphaFoldDB" id="A0A150Q379"/>
<dbReference type="EMBL" id="JEMA01001131">
    <property type="protein sequence ID" value="KYF62038.1"/>
    <property type="molecule type" value="Genomic_DNA"/>
</dbReference>
<evidence type="ECO:0000256" key="7">
    <source>
        <dbReference type="PROSITE-ProRule" id="PRU01240"/>
    </source>
</evidence>
<dbReference type="InterPro" id="IPR036852">
    <property type="entry name" value="Peptidase_S8/S53_dom_sf"/>
</dbReference>
<accession>A0A150Q379</accession>
<feature type="active site" description="Charge relay system" evidence="7">
    <location>
        <position position="238"/>
    </location>
</feature>
<keyword evidence="6 7" id="KW-0720">Serine protease</keyword>
<feature type="active site" description="Charge relay system" evidence="7">
    <location>
        <position position="197"/>
    </location>
</feature>
<evidence type="ECO:0000313" key="11">
    <source>
        <dbReference type="Proteomes" id="UP000075260"/>
    </source>
</evidence>
<keyword evidence="8" id="KW-0812">Transmembrane</keyword>
<dbReference type="InterPro" id="IPR034084">
    <property type="entry name" value="Thermitase-like_dom"/>
</dbReference>
<feature type="domain" description="Peptidase S8/S53" evidence="9">
    <location>
        <begin position="188"/>
        <end position="413"/>
    </location>
</feature>
<dbReference type="GO" id="GO:0006508">
    <property type="term" value="P:proteolysis"/>
    <property type="evidence" value="ECO:0007669"/>
    <property type="project" value="UniProtKB-KW"/>
</dbReference>
<protein>
    <submittedName>
        <fullName evidence="10">Serine protease</fullName>
    </submittedName>
</protein>
<reference evidence="10 11" key="1">
    <citation type="submission" date="2014-02" db="EMBL/GenBank/DDBJ databases">
        <title>The small core and large imbalanced accessory genome model reveals a collaborative survival strategy of Sorangium cellulosum strains in nature.</title>
        <authorList>
            <person name="Han K."/>
            <person name="Peng R."/>
            <person name="Blom J."/>
            <person name="Li Y.-Z."/>
        </authorList>
    </citation>
    <scope>NUCLEOTIDE SEQUENCE [LARGE SCALE GENOMIC DNA]</scope>
    <source>
        <strain evidence="10 11">So0008-312</strain>
    </source>
</reference>
<evidence type="ECO:0000256" key="1">
    <source>
        <dbReference type="ARBA" id="ARBA00004613"/>
    </source>
</evidence>
<dbReference type="Pfam" id="PF00082">
    <property type="entry name" value="Peptidase_S8"/>
    <property type="match status" value="1"/>
</dbReference>
<evidence type="ECO:0000256" key="5">
    <source>
        <dbReference type="ARBA" id="ARBA00022801"/>
    </source>
</evidence>
<name>A0A150Q379_SORCE</name>
<dbReference type="Gene3D" id="3.40.50.200">
    <property type="entry name" value="Peptidase S8/S53 domain"/>
    <property type="match status" value="1"/>
</dbReference>
<gene>
    <name evidence="10" type="ORF">BE15_25210</name>
</gene>
<comment type="similarity">
    <text evidence="2 7">Belongs to the peptidase S8 family.</text>
</comment>
<keyword evidence="3" id="KW-0964">Secreted</keyword>
<comment type="subcellular location">
    <subcellularLocation>
        <location evidence="1">Secreted</location>
    </subcellularLocation>
</comment>
<dbReference type="InterPro" id="IPR023828">
    <property type="entry name" value="Peptidase_S8_Ser-AS"/>
</dbReference>
<proteinExistence type="inferred from homology"/>
<dbReference type="InterPro" id="IPR050131">
    <property type="entry name" value="Peptidase_S8_subtilisin-like"/>
</dbReference>
<keyword evidence="4 7" id="KW-0645">Protease</keyword>
<evidence type="ECO:0000256" key="3">
    <source>
        <dbReference type="ARBA" id="ARBA00022525"/>
    </source>
</evidence>
<dbReference type="OrthoDB" id="9790784at2"/>
<feature type="transmembrane region" description="Helical" evidence="8">
    <location>
        <begin position="543"/>
        <end position="562"/>
    </location>
</feature>